<evidence type="ECO:0000313" key="2">
    <source>
        <dbReference type="Proteomes" id="UP000622890"/>
    </source>
</evidence>
<gene>
    <name evidence="1" type="ORF">JJB74_08450</name>
</gene>
<dbReference type="RefSeq" id="WP_200591417.1">
    <property type="nucleotide sequence ID" value="NZ_JAEPBG010000003.1"/>
</dbReference>
<accession>A0A934SSF9</accession>
<name>A0A934SSF9_9BURK</name>
<reference evidence="1" key="1">
    <citation type="submission" date="2021-01" db="EMBL/GenBank/DDBJ databases">
        <title>Genome sequence of strain Noviherbaspirillum sp. DKR-6.</title>
        <authorList>
            <person name="Chaudhary D.K."/>
        </authorList>
    </citation>
    <scope>NUCLEOTIDE SEQUENCE</scope>
    <source>
        <strain evidence="1">DKR-6</strain>
    </source>
</reference>
<dbReference type="Proteomes" id="UP000622890">
    <property type="component" value="Unassembled WGS sequence"/>
</dbReference>
<sequence>MMKPEAEKLNGNTEMPHPDEYLPILHAKVERKHGHKNLDKLHAVCKAHFNSGRRDFDRGVIVKAAGIHYQTLRKPAYYELVKIWAEYAAQHPIEPQNGSNLGPEEAYLACLSSIRRSEGRETLRKIDEACREHFKEGRRDFTINVLSKKVGISDKVVQAASYRPLIDAWAAYAEEHARRQPADVISTPKAVLANAQSSLRHVKSKETAEQIYKICEAIFKRNEIDFSYSRVARVTGISEEALQATAPYREIIEAWHDAAKRKLHGVTKGDEDPYRTLLDDAIGDGQIQSSTRMKLEHIHELLKSQHKSGIAEFDGIRIARKAKLTVAVLQNGNSRYKKLFDGWEKLTGKSTVFTRTSPTGRLLGTDDNFDYLLRIDPALAPWQKYAKEWMSTLKQTQDGPLKALKYFFFDYIHKQGLATNPEEFFAKGYKAPCFYETCLSHLERRSTVIANYNLVARFVSFVLENFFSVTLPSGARAVPAHYCSPIPALPESVEYTHRGPLDESNKRVLPYRYILMLREILCPESASSFRDWTWAHDAVPLSGTGYGGDWFAVTPDLINKDDPNCVYRTRTDEFGCLVHEIWCPARAVAMFVKLELPLRMYQVRFLDSGEADTYRYEEGKWVVNTGPLAQGSKKEPRRMGFFRSMNSDIDKADMTGLYINTNKNADRGKGKIDRGYEVPWEHKKVLSWSERLRNWQEKYNSIDSCMSWTELDVSFFGSKKSDIQKEGGGESCFLFRNAAATRGDKQKPIKAGPPMKTFWTKLLLELERRLREAGETAPGGAPLTFVEESERGELVPLYTIQGLRVSLITSFALEGGVPLPVLSKCIAGHARLVMTIYYTKAGIRYVTDVMDKASQKMFADAKENWLRWLKDASYKELKSNGAYVDPIAVQAVLAAQGNGASLVRDDKGLCPKGGMGCDSGGIYTNDDTGGVEYGPVPGYPQKNCPRCRWFFTGPAFIDGLQNHWNVIHLHMGDNGKKVKELAEKVSALEDERYECQSKKRLFLEQPELDTLIKAYENAVSLGDKLANDQHATLRLIDRCKAIANEQKETAGLALIGAGDITDVEFAIKECGKLQQVLTAVQISKIYPEHDLSKAVLEAGRAYDMMLAQNEKSPVLFRLSDDEQRIVVQQMTLLLRAYAGSTEGAVEFIEGRRRLSEIGFDFSEKSILELAKAEKPIIITEASKRKLLRWIADEIDEESGNEE</sequence>
<dbReference type="EMBL" id="JAEPBG010000003">
    <property type="protein sequence ID" value="MBK4734630.1"/>
    <property type="molecule type" value="Genomic_DNA"/>
</dbReference>
<organism evidence="1 2">
    <name type="scientific">Noviherbaspirillum pedocola</name>
    <dbReference type="NCBI Taxonomy" id="2801341"/>
    <lineage>
        <taxon>Bacteria</taxon>
        <taxon>Pseudomonadati</taxon>
        <taxon>Pseudomonadota</taxon>
        <taxon>Betaproteobacteria</taxon>
        <taxon>Burkholderiales</taxon>
        <taxon>Oxalobacteraceae</taxon>
        <taxon>Noviherbaspirillum</taxon>
    </lineage>
</organism>
<protein>
    <recommendedName>
        <fullName evidence="3">Integrase</fullName>
    </recommendedName>
</protein>
<evidence type="ECO:0000313" key="1">
    <source>
        <dbReference type="EMBL" id="MBK4734630.1"/>
    </source>
</evidence>
<evidence type="ECO:0008006" key="3">
    <source>
        <dbReference type="Google" id="ProtNLM"/>
    </source>
</evidence>
<dbReference type="Pfam" id="PF13009">
    <property type="entry name" value="Integrase_2"/>
    <property type="match status" value="1"/>
</dbReference>
<proteinExistence type="predicted"/>
<dbReference type="InterPro" id="IPR024965">
    <property type="entry name" value="Putative_integrase"/>
</dbReference>
<keyword evidence="2" id="KW-1185">Reference proteome</keyword>
<dbReference type="AlphaFoldDB" id="A0A934SSF9"/>
<comment type="caution">
    <text evidence="1">The sequence shown here is derived from an EMBL/GenBank/DDBJ whole genome shotgun (WGS) entry which is preliminary data.</text>
</comment>